<name>A0ABP9SCB8_9MICC</name>
<dbReference type="SUPFAM" id="SSF50129">
    <property type="entry name" value="GroES-like"/>
    <property type="match status" value="1"/>
</dbReference>
<gene>
    <name evidence="1" type="ORF">GCM10023346_20740</name>
</gene>
<evidence type="ECO:0000313" key="2">
    <source>
        <dbReference type="Proteomes" id="UP001500200"/>
    </source>
</evidence>
<keyword evidence="2" id="KW-1185">Reference proteome</keyword>
<reference evidence="2" key="1">
    <citation type="journal article" date="2019" name="Int. J. Syst. Evol. Microbiol.">
        <title>The Global Catalogue of Microorganisms (GCM) 10K type strain sequencing project: providing services to taxonomists for standard genome sequencing and annotation.</title>
        <authorList>
            <consortium name="The Broad Institute Genomics Platform"/>
            <consortium name="The Broad Institute Genome Sequencing Center for Infectious Disease"/>
            <person name="Wu L."/>
            <person name="Ma J."/>
        </authorList>
    </citation>
    <scope>NUCLEOTIDE SEQUENCE [LARGE SCALE GENOMIC DNA]</scope>
    <source>
        <strain evidence="2">JCM 18514</strain>
    </source>
</reference>
<dbReference type="Gene3D" id="3.90.180.10">
    <property type="entry name" value="Medium-chain alcohol dehydrogenases, catalytic domain"/>
    <property type="match status" value="1"/>
</dbReference>
<proteinExistence type="predicted"/>
<comment type="caution">
    <text evidence="1">The sequence shown here is derived from an EMBL/GenBank/DDBJ whole genome shotgun (WGS) entry which is preliminary data.</text>
</comment>
<organism evidence="1 2">
    <name type="scientific">Arthrobacter gyeryongensis</name>
    <dbReference type="NCBI Taxonomy" id="1650592"/>
    <lineage>
        <taxon>Bacteria</taxon>
        <taxon>Bacillati</taxon>
        <taxon>Actinomycetota</taxon>
        <taxon>Actinomycetes</taxon>
        <taxon>Micrococcales</taxon>
        <taxon>Micrococcaceae</taxon>
        <taxon>Arthrobacter</taxon>
    </lineage>
</organism>
<dbReference type="Proteomes" id="UP001500200">
    <property type="component" value="Unassembled WGS sequence"/>
</dbReference>
<protein>
    <submittedName>
        <fullName evidence="1">Uncharacterized protein</fullName>
    </submittedName>
</protein>
<dbReference type="EMBL" id="BAABKK010000011">
    <property type="protein sequence ID" value="GAA5194101.1"/>
    <property type="molecule type" value="Genomic_DNA"/>
</dbReference>
<accession>A0ABP9SCB8</accession>
<dbReference type="InterPro" id="IPR011032">
    <property type="entry name" value="GroES-like_sf"/>
</dbReference>
<evidence type="ECO:0000313" key="1">
    <source>
        <dbReference type="EMBL" id="GAA5194101.1"/>
    </source>
</evidence>
<sequence>MVHHYIGCEVRDQCRSGWMKLGGNGAKAMGAPVHGSHADFISVPFSTILPMPEELSFLAAAAISCGTGPAWGL</sequence>